<dbReference type="OrthoDB" id="9777219at2"/>
<protein>
    <submittedName>
        <fullName evidence="4">Gliding motility-associated ABC transporter substrate-binding protein GldG</fullName>
    </submittedName>
</protein>
<dbReference type="InterPro" id="IPR055396">
    <property type="entry name" value="DUF7088"/>
</dbReference>
<evidence type="ECO:0000259" key="2">
    <source>
        <dbReference type="Pfam" id="PF09822"/>
    </source>
</evidence>
<dbReference type="EMBL" id="VOXD01000023">
    <property type="protein sequence ID" value="TXF88390.1"/>
    <property type="molecule type" value="Genomic_DNA"/>
</dbReference>
<evidence type="ECO:0000259" key="3">
    <source>
        <dbReference type="Pfam" id="PF23357"/>
    </source>
</evidence>
<dbReference type="Proteomes" id="UP000321907">
    <property type="component" value="Unassembled WGS sequence"/>
</dbReference>
<accession>A0A5C7FFJ4</accession>
<keyword evidence="1" id="KW-0472">Membrane</keyword>
<feature type="transmembrane region" description="Helical" evidence="1">
    <location>
        <begin position="550"/>
        <end position="567"/>
    </location>
</feature>
<gene>
    <name evidence="4" type="primary">gldG</name>
    <name evidence="4" type="ORF">FUA23_14730</name>
</gene>
<feature type="domain" description="DUF7088" evidence="3">
    <location>
        <begin position="47"/>
        <end position="155"/>
    </location>
</feature>
<proteinExistence type="predicted"/>
<dbReference type="InterPro" id="IPR019863">
    <property type="entry name" value="Motility-assoc_ABC-rel_GldG"/>
</dbReference>
<dbReference type="Pfam" id="PF09822">
    <property type="entry name" value="ABC_transp_aux"/>
    <property type="match status" value="1"/>
</dbReference>
<sequence>MAQLEHKHRTQSLLQFGLALALLVIVNVLANARFGDTPLYGALDLTEDKRFTLTDNTIEQLNALQEPLFVRVLLTGNLPVDFQRLADKAEETLIDFAGHNDLLEYEFADPLSGTPEQRTERQKNLAEEGIVPETVYSAESAAERSATVVYPYAIFYYGGRTRIVPLLQPSPRGFNQVRRLNKAEALMEYNFSRAIESLTNNDKPLIGFTVANGEIPPANTGDLVSVLRKDYEIGPVVLDSFVSIPQDIKLLIVAKPTVPFEDFEVFKLDQYVMNGGKILWAIDNIGMDYDSLQGRNEFYPLPRELGLDELFFKYGIRMTPVLGLDLSNTQIPIRTGTPGGQPKIEMTPFPYHVLAVPQGEHPIIKNLDPVDLRFPTVIETVNDEDPDITKTLLLKSSPRSRRKRLPSSIDLDAQKYQLDLDRFNEDGLPFAYLLEGRFKSPYANRLSKANEEALRQGGLPFRKESDPTRMVVIADGDILSNPVIKNQTYSMGYNIWQRFTYANKPFILNAIEYLLDPEGVISARGKDVKLRLLDREAALADSFKWQTINILVPLFILALFGLIFNLLRRRKYARK</sequence>
<evidence type="ECO:0000313" key="4">
    <source>
        <dbReference type="EMBL" id="TXF88390.1"/>
    </source>
</evidence>
<keyword evidence="1" id="KW-1133">Transmembrane helix</keyword>
<organism evidence="4 5">
    <name type="scientific">Neolewinella aurantiaca</name>
    <dbReference type="NCBI Taxonomy" id="2602767"/>
    <lineage>
        <taxon>Bacteria</taxon>
        <taxon>Pseudomonadati</taxon>
        <taxon>Bacteroidota</taxon>
        <taxon>Saprospiria</taxon>
        <taxon>Saprospirales</taxon>
        <taxon>Lewinellaceae</taxon>
        <taxon>Neolewinella</taxon>
    </lineage>
</organism>
<reference evidence="4 5" key="1">
    <citation type="submission" date="2019-08" db="EMBL/GenBank/DDBJ databases">
        <title>Lewinella sp. strain SSH13 Genome sequencing and assembly.</title>
        <authorList>
            <person name="Kim I."/>
        </authorList>
    </citation>
    <scope>NUCLEOTIDE SEQUENCE [LARGE SCALE GENOMIC DNA]</scope>
    <source>
        <strain evidence="4 5">SSH13</strain>
    </source>
</reference>
<name>A0A5C7FFJ4_9BACT</name>
<dbReference type="Pfam" id="PF23357">
    <property type="entry name" value="DUF7088"/>
    <property type="match status" value="1"/>
</dbReference>
<evidence type="ECO:0000256" key="1">
    <source>
        <dbReference type="SAM" id="Phobius"/>
    </source>
</evidence>
<dbReference type="InterPro" id="IPR019196">
    <property type="entry name" value="ABC_transp_unknown"/>
</dbReference>
<feature type="transmembrane region" description="Helical" evidence="1">
    <location>
        <begin position="12"/>
        <end position="30"/>
    </location>
</feature>
<evidence type="ECO:0000313" key="5">
    <source>
        <dbReference type="Proteomes" id="UP000321907"/>
    </source>
</evidence>
<feature type="domain" description="ABC-type uncharacterised transport system" evidence="2">
    <location>
        <begin position="203"/>
        <end position="510"/>
    </location>
</feature>
<keyword evidence="1" id="KW-0812">Transmembrane</keyword>
<dbReference type="AlphaFoldDB" id="A0A5C7FFJ4"/>
<dbReference type="RefSeq" id="WP_147931519.1">
    <property type="nucleotide sequence ID" value="NZ_VOXD01000023.1"/>
</dbReference>
<keyword evidence="5" id="KW-1185">Reference proteome</keyword>
<comment type="caution">
    <text evidence="4">The sequence shown here is derived from an EMBL/GenBank/DDBJ whole genome shotgun (WGS) entry which is preliminary data.</text>
</comment>
<dbReference type="NCBIfam" id="TIGR03521">
    <property type="entry name" value="GldG"/>
    <property type="match status" value="1"/>
</dbReference>